<feature type="region of interest" description="Disordered" evidence="1">
    <location>
        <begin position="78"/>
        <end position="160"/>
    </location>
</feature>
<dbReference type="RefSeq" id="WP_269358196.1">
    <property type="nucleotide sequence ID" value="NZ_CP158256.1"/>
</dbReference>
<name>A0AB39DF77_9BURK</name>
<dbReference type="AlphaFoldDB" id="A0AB39DF77"/>
<accession>A0AB39DF77</accession>
<organism evidence="2">
    <name type="scientific">Castellaniella ginsengisoli</name>
    <dbReference type="NCBI Taxonomy" id="546114"/>
    <lineage>
        <taxon>Bacteria</taxon>
        <taxon>Pseudomonadati</taxon>
        <taxon>Pseudomonadota</taxon>
        <taxon>Betaproteobacteria</taxon>
        <taxon>Burkholderiales</taxon>
        <taxon>Alcaligenaceae</taxon>
        <taxon>Castellaniella</taxon>
    </lineage>
</organism>
<sequence>MTDNPLKPDPIARYRAVLESLDPRLRQAAKLRALYPIIEPQVAAGVPHAAIMEDLAAAGLPVRHNTYITTLRRWRKARRQAAEEASQATATPAVEPDTTPDSKPTAPPLDAIQGRPSRIQTPGDLRKIRDMRIDLDALRREGLANRAKTSQNTETQHDKE</sequence>
<evidence type="ECO:0008006" key="3">
    <source>
        <dbReference type="Google" id="ProtNLM"/>
    </source>
</evidence>
<evidence type="ECO:0000256" key="1">
    <source>
        <dbReference type="SAM" id="MobiDB-lite"/>
    </source>
</evidence>
<gene>
    <name evidence="2" type="ORF">ABRZ01_01370</name>
</gene>
<reference evidence="2" key="1">
    <citation type="submission" date="2024-05" db="EMBL/GenBank/DDBJ databases">
        <authorList>
            <person name="Luo Y.-C."/>
            <person name="Nicholds J."/>
            <person name="Mortimer T."/>
            <person name="Maboni G."/>
        </authorList>
    </citation>
    <scope>NUCLEOTIDE SEQUENCE</scope>
    <source>
        <strain evidence="2">150964</strain>
    </source>
</reference>
<protein>
    <recommendedName>
        <fullName evidence="3">ProQ/FinO domain-containing protein</fullName>
    </recommendedName>
</protein>
<proteinExistence type="predicted"/>
<feature type="compositionally biased region" description="Basic and acidic residues" evidence="1">
    <location>
        <begin position="124"/>
        <end position="143"/>
    </location>
</feature>
<feature type="compositionally biased region" description="Low complexity" evidence="1">
    <location>
        <begin position="83"/>
        <end position="93"/>
    </location>
</feature>
<dbReference type="EMBL" id="CP158256">
    <property type="protein sequence ID" value="XDJ53192.1"/>
    <property type="molecule type" value="Genomic_DNA"/>
</dbReference>
<evidence type="ECO:0000313" key="2">
    <source>
        <dbReference type="EMBL" id="XDJ53192.1"/>
    </source>
</evidence>